<organism evidence="2">
    <name type="scientific">Fagus sylvatica</name>
    <name type="common">Beechnut</name>
    <dbReference type="NCBI Taxonomy" id="28930"/>
    <lineage>
        <taxon>Eukaryota</taxon>
        <taxon>Viridiplantae</taxon>
        <taxon>Streptophyta</taxon>
        <taxon>Embryophyta</taxon>
        <taxon>Tracheophyta</taxon>
        <taxon>Spermatophyta</taxon>
        <taxon>Magnoliopsida</taxon>
        <taxon>eudicotyledons</taxon>
        <taxon>Gunneridae</taxon>
        <taxon>Pentapetalae</taxon>
        <taxon>rosids</taxon>
        <taxon>fabids</taxon>
        <taxon>Fagales</taxon>
        <taxon>Fagaceae</taxon>
        <taxon>Fagus</taxon>
    </lineage>
</organism>
<proteinExistence type="predicted"/>
<keyword evidence="1" id="KW-1133">Transmembrane helix</keyword>
<dbReference type="AlphaFoldDB" id="A0A2N9GAI5"/>
<evidence type="ECO:0000256" key="1">
    <source>
        <dbReference type="SAM" id="Phobius"/>
    </source>
</evidence>
<keyword evidence="1" id="KW-0812">Transmembrane</keyword>
<gene>
    <name evidence="2" type="ORF">FSB_LOCUS24300</name>
</gene>
<protein>
    <submittedName>
        <fullName evidence="2">Uncharacterized protein</fullName>
    </submittedName>
</protein>
<evidence type="ECO:0000313" key="2">
    <source>
        <dbReference type="EMBL" id="SPC96418.1"/>
    </source>
</evidence>
<accession>A0A2N9GAI5</accession>
<sequence length="84" mass="8719">MNPSDLAPVGLDRLASEFFPAPVGLDQLAFQFFPGLVGLAFVVWLASPCSGSRPAVICSGFMLGYGGFMVVGLICGGPLVDRVV</sequence>
<name>A0A2N9GAI5_FAGSY</name>
<reference evidence="2" key="1">
    <citation type="submission" date="2018-02" db="EMBL/GenBank/DDBJ databases">
        <authorList>
            <person name="Cohen D.B."/>
            <person name="Kent A.D."/>
        </authorList>
    </citation>
    <scope>NUCLEOTIDE SEQUENCE</scope>
</reference>
<feature type="transmembrane region" description="Helical" evidence="1">
    <location>
        <begin position="58"/>
        <end position="80"/>
    </location>
</feature>
<feature type="transmembrane region" description="Helical" evidence="1">
    <location>
        <begin position="28"/>
        <end position="46"/>
    </location>
</feature>
<keyword evidence="1" id="KW-0472">Membrane</keyword>
<dbReference type="EMBL" id="OIVN01001668">
    <property type="protein sequence ID" value="SPC96418.1"/>
    <property type="molecule type" value="Genomic_DNA"/>
</dbReference>